<feature type="domain" description="Cyclin-like" evidence="8">
    <location>
        <begin position="62"/>
        <end position="149"/>
    </location>
</feature>
<dbReference type="Proteomes" id="UP001627154">
    <property type="component" value="Unassembled WGS sequence"/>
</dbReference>
<evidence type="ECO:0000313" key="10">
    <source>
        <dbReference type="Proteomes" id="UP001627154"/>
    </source>
</evidence>
<proteinExistence type="inferred from homology"/>
<dbReference type="InterPro" id="IPR027081">
    <property type="entry name" value="CyclinH/Ccl1"/>
</dbReference>
<dbReference type="InterPro" id="IPR006671">
    <property type="entry name" value="Cyclin_N"/>
</dbReference>
<comment type="subunit">
    <text evidence="6">Associates primarily with CDK7 and MAT1 to form the CAK complex. CAK can further associate with the core-TFIIH to form the TFIIH basal transcription factor.</text>
</comment>
<comment type="caution">
    <text evidence="9">The sequence shown here is derived from an EMBL/GenBank/DDBJ whole genome shotgun (WGS) entry which is preliminary data.</text>
</comment>
<evidence type="ECO:0000256" key="6">
    <source>
        <dbReference type="ARBA" id="ARBA00026042"/>
    </source>
</evidence>
<comment type="similarity">
    <text evidence="1">Belongs to the cyclin family. Cyclin C subfamily.</text>
</comment>
<dbReference type="InterPro" id="IPR013763">
    <property type="entry name" value="Cyclin-like_dom"/>
</dbReference>
<protein>
    <recommendedName>
        <fullName evidence="2">Cyclin-H</fullName>
    </recommendedName>
</protein>
<dbReference type="SMART" id="SM00385">
    <property type="entry name" value="CYCLIN"/>
    <property type="match status" value="1"/>
</dbReference>
<name>A0ABD2VX78_9HYME</name>
<organism evidence="9 10">
    <name type="scientific">Trichogramma kaykai</name>
    <dbReference type="NCBI Taxonomy" id="54128"/>
    <lineage>
        <taxon>Eukaryota</taxon>
        <taxon>Metazoa</taxon>
        <taxon>Ecdysozoa</taxon>
        <taxon>Arthropoda</taxon>
        <taxon>Hexapoda</taxon>
        <taxon>Insecta</taxon>
        <taxon>Pterygota</taxon>
        <taxon>Neoptera</taxon>
        <taxon>Endopterygota</taxon>
        <taxon>Hymenoptera</taxon>
        <taxon>Apocrita</taxon>
        <taxon>Proctotrupomorpha</taxon>
        <taxon>Chalcidoidea</taxon>
        <taxon>Trichogrammatidae</taxon>
        <taxon>Trichogramma</taxon>
    </lineage>
</organism>
<sequence>MFPVSSQKKHWLFTDEKEIAQLREQANAAYIVKHGSHMTKEKRENHFLSCQEEESLLRYWEISMKKFCKNFNPPMPKATAATSLHYFKRFYLRNSVMDYHPKYIMVTCIYLACKVEEFNVSILQFVANVNGDKEKCCNIIINNELLLMQQLDYHLTIHNPFRPVEGFLIDIRTRFPSLENPDDLRPLIDEFLEKVFSTDAVLIYAPSQIALAAILHAASSTKANLDSYVTDLLLSREQLKNIVAAVKEIRMMVKGIPATISVETMKLLEKKLEKCKNPENDPDSDIYKQRMEEMIDEDDISNNKTYAKLTHSQSECSNDKILDQIFDQSICN</sequence>
<dbReference type="EMBL" id="JBJJXI010000159">
    <property type="protein sequence ID" value="KAL3385125.1"/>
    <property type="molecule type" value="Genomic_DNA"/>
</dbReference>
<dbReference type="CDD" id="cd20524">
    <property type="entry name" value="CYCLIN_CCNH_rpt1"/>
    <property type="match status" value="1"/>
</dbReference>
<dbReference type="Pfam" id="PF16899">
    <property type="entry name" value="Cyclin_C_2"/>
    <property type="match status" value="1"/>
</dbReference>
<dbReference type="InterPro" id="IPR031658">
    <property type="entry name" value="Cyclin_C_2"/>
</dbReference>
<dbReference type="CDD" id="cd20525">
    <property type="entry name" value="CYCLIN_CCNH_rpt2"/>
    <property type="match status" value="1"/>
</dbReference>
<dbReference type="NCBIfam" id="TIGR00569">
    <property type="entry name" value="ccl1"/>
    <property type="match status" value="1"/>
</dbReference>
<gene>
    <name evidence="9" type="ORF">TKK_019131</name>
</gene>
<dbReference type="InterPro" id="IPR036915">
    <property type="entry name" value="Cyclin-like_sf"/>
</dbReference>
<evidence type="ECO:0000256" key="1">
    <source>
        <dbReference type="ARBA" id="ARBA00008638"/>
    </source>
</evidence>
<dbReference type="Gene3D" id="1.10.472.10">
    <property type="entry name" value="Cyclin-like"/>
    <property type="match status" value="2"/>
</dbReference>
<dbReference type="GO" id="GO:0005634">
    <property type="term" value="C:nucleus"/>
    <property type="evidence" value="ECO:0007669"/>
    <property type="project" value="UniProtKB-ARBA"/>
</dbReference>
<dbReference type="Pfam" id="PF00134">
    <property type="entry name" value="Cyclin_N"/>
    <property type="match status" value="1"/>
</dbReference>
<evidence type="ECO:0000256" key="4">
    <source>
        <dbReference type="ARBA" id="ARBA00023306"/>
    </source>
</evidence>
<dbReference type="SUPFAM" id="SSF47954">
    <property type="entry name" value="Cyclin-like"/>
    <property type="match status" value="2"/>
</dbReference>
<dbReference type="FunFam" id="1.10.472.10:FF:000029">
    <property type="entry name" value="Cyclin h"/>
    <property type="match status" value="1"/>
</dbReference>
<keyword evidence="4" id="KW-0131">Cell cycle</keyword>
<dbReference type="InterPro" id="IPR043198">
    <property type="entry name" value="Cyclin/Ssn8"/>
</dbReference>
<evidence type="ECO:0000313" key="9">
    <source>
        <dbReference type="EMBL" id="KAL3385125.1"/>
    </source>
</evidence>
<evidence type="ECO:0000259" key="8">
    <source>
        <dbReference type="SMART" id="SM00385"/>
    </source>
</evidence>
<evidence type="ECO:0000256" key="5">
    <source>
        <dbReference type="ARBA" id="ARBA00025343"/>
    </source>
</evidence>
<evidence type="ECO:0000256" key="2">
    <source>
        <dbReference type="ARBA" id="ARBA00019496"/>
    </source>
</evidence>
<accession>A0ABD2VX78</accession>
<evidence type="ECO:0000256" key="7">
    <source>
        <dbReference type="RuleBase" id="RU000383"/>
    </source>
</evidence>
<keyword evidence="3 7" id="KW-0195">Cyclin</keyword>
<reference evidence="9 10" key="1">
    <citation type="journal article" date="2024" name="bioRxiv">
        <title>A reference genome for Trichogramma kaykai: A tiny desert-dwelling parasitoid wasp with competing sex-ratio distorters.</title>
        <authorList>
            <person name="Culotta J."/>
            <person name="Lindsey A.R."/>
        </authorList>
    </citation>
    <scope>NUCLEOTIDE SEQUENCE [LARGE SCALE GENOMIC DNA]</scope>
    <source>
        <strain evidence="9 10">KSX58</strain>
    </source>
</reference>
<dbReference type="AlphaFoldDB" id="A0ABD2VX78"/>
<keyword evidence="10" id="KW-1185">Reference proteome</keyword>
<evidence type="ECO:0000256" key="3">
    <source>
        <dbReference type="ARBA" id="ARBA00023127"/>
    </source>
</evidence>
<comment type="function">
    <text evidence="5">Regulates CDK7, the catalytic subunit of the CDK-activating kinase (CAK) enzymatic complex. CAK activates the cyclin-associated kinases CDK1, CDK2, CDK4 and CDK6 by threonine phosphorylation. CAK complexed to the core-TFIIH basal transcription factor activates RNA polymerase II by serine phosphorylation of the repetitive C-terminal domain (CTD) of its large subunit (POLR2A), allowing its escape from the promoter and elongation of the transcripts. Involved in cell cycle control and in RNA transcription by RNA polymerase II. Its expression and activity are constant throughout the cell cycle.</text>
</comment>
<dbReference type="PANTHER" id="PTHR10026">
    <property type="entry name" value="CYCLIN"/>
    <property type="match status" value="1"/>
</dbReference>